<dbReference type="Proteomes" id="UP000623129">
    <property type="component" value="Unassembled WGS sequence"/>
</dbReference>
<dbReference type="InterPro" id="IPR004252">
    <property type="entry name" value="Probable_transposase_24"/>
</dbReference>
<feature type="compositionally biased region" description="Basic residues" evidence="1">
    <location>
        <begin position="555"/>
        <end position="565"/>
    </location>
</feature>
<sequence>MLTRILQDLAYFFEIPLHHSKPFLSLKNSGRRSPTNPSSSKVSLAESPSPIGVYPSRAVAYRSLPKSRRRLSEFTQVASSKVSLAVAVAYRSYPSLCSVDRSDIGGGIGRQVGFAKLVQDPGKVQVFREYMADNNYTISYRRKSSRLNKSDKTQADVPPPPPPSEDPQPKSPPNTPETPAAVPMPNPPPAQQPDKTVRGRAKRSRLSTCSPTRRSSRFNKPDTSQADQGTPVEPSMPPPSEDSGPADPPPNTPETPAAVPMPNPPPAQQLDKTVRGRAKRSRSSTCSPIRRSSRFNKPDPSQADQGPPVEPSVAAETVQRDVPPPILQQEVEPDPSMSAPSKSEPPKQPESTVPLHNPLPVAHDLPPPPSEDSQPADPPPNTVRGRAKRSRLSTCSPTRRSSRFNKPDPSQADQGTPPKSGTPNSVVQQHDMTERGRGSSTSDSSSKETPNSVPNSPLQPEAGDPKWDDWPESDATQQGESEYEEDTADSEEDSTHPAVVDDDGGKRGCKRIALRDCEEALDASGRELDDENATGAEGQAKRRRVRGQKSDVRRGRGMAKGRKPSHFGSRPQLFVVGDAEFTSLPLCTRVVATIRVLTLENMPGPYRTYNMFPVKARLEILKKFLQSYSWGEGESVKRCLQVFETIAADAYSRELVVLRGKYTKKYTEDKLLWRDFPPQWCKNPQHWKGLCLIWSKDKWDKMSSTNRNNKTKDGSVIHHLGGSRSLFRHKCKMESEKGSSVTLKEVFDRIHTKETHAGKVYVNKKAEEKMALYEDLKENYNARMSDEDLWDIAVDGEDAKGRLFGFGHRSRTCKGNKELAKEDATLSDHAKSTATSAEDESTTFTKSQVVVMIKSQVAAERRRLLADIAAQEARHNADREEFKKKEEQNKKLFAELFKRTGAPLTTFHVSS</sequence>
<reference evidence="2" key="1">
    <citation type="submission" date="2020-01" db="EMBL/GenBank/DDBJ databases">
        <title>Genome sequence of Kobresia littledalei, the first chromosome-level genome in the family Cyperaceae.</title>
        <authorList>
            <person name="Qu G."/>
        </authorList>
    </citation>
    <scope>NUCLEOTIDE SEQUENCE</scope>
    <source>
        <strain evidence="2">C.B.Clarke</strain>
        <tissue evidence="2">Leaf</tissue>
    </source>
</reference>
<dbReference type="PRINTS" id="PR01217">
    <property type="entry name" value="PRICHEXTENSN"/>
</dbReference>
<feature type="compositionally biased region" description="Basic and acidic residues" evidence="1">
    <location>
        <begin position="821"/>
        <end position="831"/>
    </location>
</feature>
<feature type="compositionally biased region" description="Polar residues" evidence="1">
    <location>
        <begin position="26"/>
        <end position="42"/>
    </location>
</feature>
<feature type="region of interest" description="Disordered" evidence="1">
    <location>
        <begin position="821"/>
        <end position="841"/>
    </location>
</feature>
<accession>A0A833RVK2</accession>
<feature type="compositionally biased region" description="Pro residues" evidence="1">
    <location>
        <begin position="157"/>
        <end position="191"/>
    </location>
</feature>
<proteinExistence type="predicted"/>
<feature type="compositionally biased region" description="Polar residues" evidence="1">
    <location>
        <begin position="447"/>
        <end position="458"/>
    </location>
</feature>
<feature type="region of interest" description="Disordered" evidence="1">
    <location>
        <begin position="141"/>
        <end position="507"/>
    </location>
</feature>
<evidence type="ECO:0000313" key="3">
    <source>
        <dbReference type="Proteomes" id="UP000623129"/>
    </source>
</evidence>
<dbReference type="AlphaFoldDB" id="A0A833RVK2"/>
<feature type="compositionally biased region" description="Pro residues" evidence="1">
    <location>
        <begin position="365"/>
        <end position="381"/>
    </location>
</feature>
<evidence type="ECO:0000256" key="1">
    <source>
        <dbReference type="SAM" id="MobiDB-lite"/>
    </source>
</evidence>
<feature type="region of interest" description="Disordered" evidence="1">
    <location>
        <begin position="26"/>
        <end position="48"/>
    </location>
</feature>
<dbReference type="EMBL" id="SWLB01000001">
    <property type="protein sequence ID" value="KAF3341438.1"/>
    <property type="molecule type" value="Genomic_DNA"/>
</dbReference>
<comment type="caution">
    <text evidence="2">The sequence shown here is derived from an EMBL/GenBank/DDBJ whole genome shotgun (WGS) entry which is preliminary data.</text>
</comment>
<feature type="compositionally biased region" description="Pro residues" evidence="1">
    <location>
        <begin position="234"/>
        <end position="267"/>
    </location>
</feature>
<name>A0A833RVK2_9POAL</name>
<organism evidence="2 3">
    <name type="scientific">Carex littledalei</name>
    <dbReference type="NCBI Taxonomy" id="544730"/>
    <lineage>
        <taxon>Eukaryota</taxon>
        <taxon>Viridiplantae</taxon>
        <taxon>Streptophyta</taxon>
        <taxon>Embryophyta</taxon>
        <taxon>Tracheophyta</taxon>
        <taxon>Spermatophyta</taxon>
        <taxon>Magnoliopsida</taxon>
        <taxon>Liliopsida</taxon>
        <taxon>Poales</taxon>
        <taxon>Cyperaceae</taxon>
        <taxon>Cyperoideae</taxon>
        <taxon>Cariceae</taxon>
        <taxon>Carex</taxon>
        <taxon>Carex subgen. Euthyceras</taxon>
    </lineage>
</organism>
<keyword evidence="3" id="KW-1185">Reference proteome</keyword>
<feature type="region of interest" description="Disordered" evidence="1">
    <location>
        <begin position="526"/>
        <end position="566"/>
    </location>
</feature>
<feature type="compositionally biased region" description="Polar residues" evidence="1">
    <location>
        <begin position="411"/>
        <end position="430"/>
    </location>
</feature>
<protein>
    <submittedName>
        <fullName evidence="2">Plant transposase (Ptta/En/Spm family)</fullName>
    </submittedName>
</protein>
<dbReference type="Pfam" id="PF03004">
    <property type="entry name" value="Transposase_24"/>
    <property type="match status" value="1"/>
</dbReference>
<feature type="compositionally biased region" description="Acidic residues" evidence="1">
    <location>
        <begin position="481"/>
        <end position="492"/>
    </location>
</feature>
<gene>
    <name evidence="2" type="ORF">FCM35_KLT00076</name>
</gene>
<evidence type="ECO:0000313" key="2">
    <source>
        <dbReference type="EMBL" id="KAF3341438.1"/>
    </source>
</evidence>